<feature type="region of interest" description="Disordered" evidence="1">
    <location>
        <begin position="1416"/>
        <end position="1444"/>
    </location>
</feature>
<dbReference type="PROSITE" id="PS50268">
    <property type="entry name" value="CADHERIN_2"/>
    <property type="match status" value="1"/>
</dbReference>
<dbReference type="Gene3D" id="2.60.40.10">
    <property type="entry name" value="Immunoglobulins"/>
    <property type="match status" value="1"/>
</dbReference>
<dbReference type="SUPFAM" id="SSF49313">
    <property type="entry name" value="Cadherin-like"/>
    <property type="match status" value="4"/>
</dbReference>
<proteinExistence type="predicted"/>
<feature type="non-terminal residue" evidence="3">
    <location>
        <position position="1"/>
    </location>
</feature>
<dbReference type="PANTHER" id="PTHR34720">
    <property type="entry name" value="MICROCYSTIN DEPENDENT PROTEIN"/>
    <property type="match status" value="1"/>
</dbReference>
<keyword evidence="4" id="KW-1185">Reference proteome</keyword>
<evidence type="ECO:0000259" key="2">
    <source>
        <dbReference type="PROSITE" id="PS50268"/>
    </source>
</evidence>
<accession>A0A1E3RGX3</accession>
<dbReference type="GO" id="GO:0016020">
    <property type="term" value="C:membrane"/>
    <property type="evidence" value="ECO:0007669"/>
    <property type="project" value="InterPro"/>
</dbReference>
<dbReference type="GO" id="GO:0005509">
    <property type="term" value="F:calcium ion binding"/>
    <property type="evidence" value="ECO:0007669"/>
    <property type="project" value="InterPro"/>
</dbReference>
<reference evidence="4" key="1">
    <citation type="submission" date="2016-09" db="EMBL/GenBank/DDBJ databases">
        <authorList>
            <person name="Greninger A.L."/>
            <person name="Jerome K.R."/>
            <person name="Mcnair B."/>
            <person name="Wallis C."/>
            <person name="Fang F."/>
        </authorList>
    </citation>
    <scope>NUCLEOTIDE SEQUENCE [LARGE SCALE GENOMIC DNA]</scope>
    <source>
        <strain evidence="4">M6</strain>
    </source>
</reference>
<protein>
    <recommendedName>
        <fullName evidence="2">Cadherin domain-containing protein</fullName>
    </recommendedName>
</protein>
<dbReference type="GO" id="GO:0005975">
    <property type="term" value="P:carbohydrate metabolic process"/>
    <property type="evidence" value="ECO:0007669"/>
    <property type="project" value="UniProtKB-ARBA"/>
</dbReference>
<dbReference type="InterPro" id="IPR010221">
    <property type="entry name" value="VCBS_dom"/>
</dbReference>
<dbReference type="PANTHER" id="PTHR34720:SF9">
    <property type="entry name" value="BLR4714 PROTEIN"/>
    <property type="match status" value="1"/>
</dbReference>
<organism evidence="3 4">
    <name type="scientific">Mycolicibacterium flavescens</name>
    <name type="common">Mycobacterium flavescens</name>
    <dbReference type="NCBI Taxonomy" id="1776"/>
    <lineage>
        <taxon>Bacteria</taxon>
        <taxon>Bacillati</taxon>
        <taxon>Actinomycetota</taxon>
        <taxon>Actinomycetes</taxon>
        <taxon>Mycobacteriales</taxon>
        <taxon>Mycobacteriaceae</taxon>
        <taxon>Mycolicibacterium</taxon>
    </lineage>
</organism>
<dbReference type="Gene3D" id="2.60.40.3440">
    <property type="match status" value="13"/>
</dbReference>
<dbReference type="Proteomes" id="UP000094053">
    <property type="component" value="Unassembled WGS sequence"/>
</dbReference>
<dbReference type="STRING" id="1776.BHQ18_16205"/>
<dbReference type="InterPro" id="IPR013783">
    <property type="entry name" value="Ig-like_fold"/>
</dbReference>
<dbReference type="InterPro" id="IPR015919">
    <property type="entry name" value="Cadherin-like_sf"/>
</dbReference>
<name>A0A1E3RGX3_MYCFV</name>
<evidence type="ECO:0000256" key="1">
    <source>
        <dbReference type="SAM" id="MobiDB-lite"/>
    </source>
</evidence>
<evidence type="ECO:0000313" key="3">
    <source>
        <dbReference type="EMBL" id="ODQ89136.1"/>
    </source>
</evidence>
<dbReference type="NCBIfam" id="NF012211">
    <property type="entry name" value="tand_rpt_95"/>
    <property type="match status" value="14"/>
</dbReference>
<comment type="caution">
    <text evidence="3">The sequence shown here is derived from an EMBL/GenBank/DDBJ whole genome shotgun (WGS) entry which is preliminary data.</text>
</comment>
<dbReference type="InterPro" id="IPR002126">
    <property type="entry name" value="Cadherin-like_dom"/>
</dbReference>
<dbReference type="GO" id="GO:0007156">
    <property type="term" value="P:homophilic cell adhesion via plasma membrane adhesion molecules"/>
    <property type="evidence" value="ECO:0007669"/>
    <property type="project" value="InterPro"/>
</dbReference>
<dbReference type="Pfam" id="PF17963">
    <property type="entry name" value="Big_9"/>
    <property type="match status" value="14"/>
</dbReference>
<feature type="domain" description="Cadherin" evidence="2">
    <location>
        <begin position="234"/>
        <end position="344"/>
    </location>
</feature>
<dbReference type="RefSeq" id="WP_069414653.1">
    <property type="nucleotide sequence ID" value="NZ_MIHA01000011.1"/>
</dbReference>
<dbReference type="EMBL" id="MIHA01000011">
    <property type="protein sequence ID" value="ODQ89136.1"/>
    <property type="molecule type" value="Genomic_DNA"/>
</dbReference>
<gene>
    <name evidence="3" type="ORF">BHQ18_16205</name>
</gene>
<evidence type="ECO:0000313" key="4">
    <source>
        <dbReference type="Proteomes" id="UP000094053"/>
    </source>
</evidence>
<dbReference type="NCBIfam" id="TIGR01965">
    <property type="entry name" value="VCBS_repeat"/>
    <property type="match status" value="12"/>
</dbReference>
<sequence>EGDPLEAILVSGPANGTLTLNDDGSFTYTPDENFNGTDTFTYKVNDGTEDSDTATVTITVNAVNDAPTTTDTAVTVDEDDTYNGAVPISDIDENDTATVTLGQNVTNGTLVLNTDGTYTYTPTTDFNGTDSFTYTVTDSQGATTTGTVTITVNAVNDAPVTNDTAVTVDEDNTYNGAVPISDIDENDTATVTLGQNVTNGTLVLNPNGTYTYTPTTDFNGTDSFTYTVTDSQGATTTGTATITVNAVNDAPVTNDTAVEVDEDSPYNGSIPVSDVDGDTTTVTVDQNVTNGTLVLNPNGTYTYTPNADFNGTDSFTYTVTDGNGGTATGTVTITVADINDPPVANDDAVETDEDQEYVGTLPVSDTEDDTLTTNVVTGPSNGQLVVRPDGTYTYTPNADFNGTDSFTYTVTDSDGATSGEATITITVEAQNDAPIAGDDTFTIDEDHRIDADVPVSDVDDDPLTVELVDGPANGTLTLNPDGTFTYTPNANFNGTDSFTYTVNDGTVTSEIATITIEINEVNDPPIATNDSYSVGEDGQLTGNVLDNDTDVDRDPVTATLVSGPANGTLTLNPDGSFTYTPNANFTGTDSFTYRTSDGELDSNTALVTIAVTEVNDPPVANDDSFTTDEDRQLTGNVLDNDTDVDGNPLGAVVVSGPSNGTLTLNADGTFTYTPNANFSGTDTFTYAASDGSLSDTALVTISVTAVNDPPVATNDSFTGTEDNPVSGNVLTNDVDADNDTLTAAVVSGPSRGTLNFNPDGTFTYTPNANYSGTDSFTYSVSDGQGGTATGTVTITVSAVNDAPVANNDSFVTDEDSPLAGNVLDNDTDIEGNTLTAAVVSGPSRGTLNFNADGSFTYTPNANYSGTDSFTYSVSDGQGGIATGTVTLTVTAVNDPPVANHDSYTVAEDGELQGNVLDNDSDVDGDELKAVLVSGPSSGSLTLNEDGTFTYRPNANFSGTDTFFYRVNDGTVNSSTRSVTISVTAVNDPPVAGNDSVTTNEDTAYSGNVLSNDSDVDGNPLTATLRTQATNGSVTLNSNGTFTYTPHENWSGADSFTYTVSDGQGGTAIGTVSITVTPVNDRPVAGNDGFSVDEDGVLTGNVLTNDTDVDGTIQSASVVTGPTRGTLEFNSTTGAFTYRPNANYSGTDSFTYTVTDGSLTSEVATVTITVTAVNDAPVANNASHTINQATNGQPTVFNGTLSGSDVDSSSLTYTITNPPQNGTISNFNPSTGTFTFTPSGPGTASFTYTVSDGSATSNTATVSFTIVDNVAPTPVTVQATNGSGGTVSRLDQGDTIVYTFSEPIDPNTIMAGWNGSATTVTVRAYEGDLVLGLLAPDSLQVYNAANNQELNLGTVSLGRTDYVNSLLGVLLGNHLRFSNSTMVMTGNTITVTIGADYTPVGVISRGTAGGTGTLTWTPSSGVTDSAGNPLASGPVTESGPADRDF</sequence>